<keyword evidence="5" id="KW-1185">Reference proteome</keyword>
<comment type="caution">
    <text evidence="4">The sequence shown here is derived from an EMBL/GenBank/DDBJ whole genome shotgun (WGS) entry which is preliminary data.</text>
</comment>
<keyword evidence="2" id="KW-0472">Membrane</keyword>
<feature type="region of interest" description="Disordered" evidence="1">
    <location>
        <begin position="156"/>
        <end position="200"/>
    </location>
</feature>
<reference evidence="4" key="1">
    <citation type="journal article" date="2020" name="bioRxiv">
        <title>Comparative genomics of Chlamydomonas.</title>
        <authorList>
            <person name="Craig R.J."/>
            <person name="Hasan A.R."/>
            <person name="Ness R.W."/>
            <person name="Keightley P.D."/>
        </authorList>
    </citation>
    <scope>NUCLEOTIDE SEQUENCE</scope>
    <source>
        <strain evidence="4">CCAP 11/173</strain>
    </source>
</reference>
<evidence type="ECO:0000313" key="5">
    <source>
        <dbReference type="Proteomes" id="UP000613740"/>
    </source>
</evidence>
<proteinExistence type="predicted"/>
<organism evidence="4 5">
    <name type="scientific">Chlamydomonas schloesseri</name>
    <dbReference type="NCBI Taxonomy" id="2026947"/>
    <lineage>
        <taxon>Eukaryota</taxon>
        <taxon>Viridiplantae</taxon>
        <taxon>Chlorophyta</taxon>
        <taxon>core chlorophytes</taxon>
        <taxon>Chlorophyceae</taxon>
        <taxon>CS clade</taxon>
        <taxon>Chlamydomonadales</taxon>
        <taxon>Chlamydomonadaceae</taxon>
        <taxon>Chlamydomonas</taxon>
    </lineage>
</organism>
<dbReference type="OrthoDB" id="540443at2759"/>
<evidence type="ECO:0000256" key="2">
    <source>
        <dbReference type="SAM" id="Phobius"/>
    </source>
</evidence>
<keyword evidence="2" id="KW-1133">Transmembrane helix</keyword>
<dbReference type="EMBL" id="JAEHOD010000007">
    <property type="protein sequence ID" value="KAG2451902.1"/>
    <property type="molecule type" value="Genomic_DNA"/>
</dbReference>
<name>A0A835WQ94_9CHLO</name>
<feature type="transmembrane region" description="Helical" evidence="2">
    <location>
        <begin position="85"/>
        <end position="105"/>
    </location>
</feature>
<evidence type="ECO:0000256" key="3">
    <source>
        <dbReference type="SAM" id="SignalP"/>
    </source>
</evidence>
<feature type="transmembrane region" description="Helical" evidence="2">
    <location>
        <begin position="125"/>
        <end position="148"/>
    </location>
</feature>
<feature type="transmembrane region" description="Helical" evidence="2">
    <location>
        <begin position="60"/>
        <end position="78"/>
    </location>
</feature>
<feature type="compositionally biased region" description="Pro residues" evidence="1">
    <location>
        <begin position="179"/>
        <end position="200"/>
    </location>
</feature>
<keyword evidence="2" id="KW-0812">Transmembrane</keyword>
<feature type="chain" id="PRO_5032632301" evidence="3">
    <location>
        <begin position="18"/>
        <end position="243"/>
    </location>
</feature>
<dbReference type="Proteomes" id="UP000613740">
    <property type="component" value="Unassembled WGS sequence"/>
</dbReference>
<accession>A0A835WQ94</accession>
<sequence length="243" mass="26304">MGLCVIIIIACSIAILAINRQHLSDVSYQCYYVWPYTTCYTYYWGCMASEDFEDSTPCSYMYAVGSIGIFSGLMTLALMGCPGGVIGNSVAAVFHVIWFAVAGSYFTDKYNDAHNLPLGNWRHAIMALCWTALSFAGVQLLVSVFACVKMRDRGGDYEERPNKHNHHEHQSHAQMTDQHPPPNMAPNPYPAPPPPAGYGYPAPPPPPAAYGYGAPPPPAGYPYAAAPPPAGYPYAAPPPPANL</sequence>
<keyword evidence="3" id="KW-0732">Signal</keyword>
<feature type="signal peptide" evidence="3">
    <location>
        <begin position="1"/>
        <end position="17"/>
    </location>
</feature>
<evidence type="ECO:0000256" key="1">
    <source>
        <dbReference type="SAM" id="MobiDB-lite"/>
    </source>
</evidence>
<dbReference type="AlphaFoldDB" id="A0A835WQ94"/>
<evidence type="ECO:0000313" key="4">
    <source>
        <dbReference type="EMBL" id="KAG2451902.1"/>
    </source>
</evidence>
<gene>
    <name evidence="4" type="ORF">HYH02_003677</name>
</gene>
<protein>
    <submittedName>
        <fullName evidence="4">Uncharacterized protein</fullName>
    </submittedName>
</protein>